<evidence type="ECO:0000259" key="5">
    <source>
        <dbReference type="Pfam" id="PF13439"/>
    </source>
</evidence>
<dbReference type="SUPFAM" id="SSF53756">
    <property type="entry name" value="UDP-Glycosyltransferase/glycogen phosphorylase"/>
    <property type="match status" value="1"/>
</dbReference>
<dbReference type="PANTHER" id="PTHR12526:SF630">
    <property type="entry name" value="GLYCOSYLTRANSFERASE"/>
    <property type="match status" value="1"/>
</dbReference>
<dbReference type="PANTHER" id="PTHR12526">
    <property type="entry name" value="GLYCOSYLTRANSFERASE"/>
    <property type="match status" value="1"/>
</dbReference>
<gene>
    <name evidence="6" type="ORF">EXE57_06365</name>
</gene>
<evidence type="ECO:0000256" key="2">
    <source>
        <dbReference type="ARBA" id="ARBA00022679"/>
    </source>
</evidence>
<dbReference type="InterPro" id="IPR001296">
    <property type="entry name" value="Glyco_trans_1"/>
</dbReference>
<keyword evidence="7" id="KW-1185">Reference proteome</keyword>
<keyword evidence="1" id="KW-0328">Glycosyltransferase</keyword>
<keyword evidence="2 6" id="KW-0808">Transferase</keyword>
<name>A0A4V1BDQ5_9ACTN</name>
<dbReference type="GO" id="GO:0016757">
    <property type="term" value="F:glycosyltransferase activity"/>
    <property type="evidence" value="ECO:0007669"/>
    <property type="project" value="UniProtKB-KW"/>
</dbReference>
<dbReference type="RefSeq" id="WP_135075226.1">
    <property type="nucleotide sequence ID" value="NZ_CP038267.1"/>
</dbReference>
<evidence type="ECO:0000313" key="7">
    <source>
        <dbReference type="Proteomes" id="UP000294894"/>
    </source>
</evidence>
<dbReference type="InterPro" id="IPR028098">
    <property type="entry name" value="Glyco_trans_4-like_N"/>
</dbReference>
<evidence type="ECO:0000256" key="3">
    <source>
        <dbReference type="SAM" id="MobiDB-lite"/>
    </source>
</evidence>
<evidence type="ECO:0000259" key="4">
    <source>
        <dbReference type="Pfam" id="PF00534"/>
    </source>
</evidence>
<dbReference type="Proteomes" id="UP000294894">
    <property type="component" value="Chromosome"/>
</dbReference>
<protein>
    <submittedName>
        <fullName evidence="6">Glycosyltransferase family 4 protein</fullName>
    </submittedName>
</protein>
<reference evidence="6 7" key="1">
    <citation type="submission" date="2019-03" db="EMBL/GenBank/DDBJ databases">
        <title>Three New Species of Nocardioides, Nocardioides euryhalodurans sp. nov., Nocardioides seonyuensis sp. nov. and Nocardioides eburneoflavus sp. nov., Iolated from Soil.</title>
        <authorList>
            <person name="Roh S.G."/>
            <person name="Lee C."/>
            <person name="Kim M.-K."/>
            <person name="Kim S.B."/>
        </authorList>
    </citation>
    <scope>NUCLEOTIDE SEQUENCE [LARGE SCALE GENOMIC DNA]</scope>
    <source>
        <strain evidence="6 7">MMS17-SY117</strain>
    </source>
</reference>
<dbReference type="KEGG" id="noy:EXE57_06365"/>
<dbReference type="Gene3D" id="3.40.50.2000">
    <property type="entry name" value="Glycogen Phosphorylase B"/>
    <property type="match status" value="2"/>
</dbReference>
<dbReference type="AlphaFoldDB" id="A0A4V1BDQ5"/>
<evidence type="ECO:0000313" key="6">
    <source>
        <dbReference type="EMBL" id="QBR91942.1"/>
    </source>
</evidence>
<evidence type="ECO:0000256" key="1">
    <source>
        <dbReference type="ARBA" id="ARBA00022676"/>
    </source>
</evidence>
<dbReference type="CDD" id="cd03820">
    <property type="entry name" value="GT4_AmsD-like"/>
    <property type="match status" value="1"/>
</dbReference>
<dbReference type="OrthoDB" id="570545at2"/>
<proteinExistence type="predicted"/>
<dbReference type="Pfam" id="PF00534">
    <property type="entry name" value="Glycos_transf_1"/>
    <property type="match status" value="1"/>
</dbReference>
<feature type="region of interest" description="Disordered" evidence="3">
    <location>
        <begin position="74"/>
        <end position="97"/>
    </location>
</feature>
<feature type="compositionally biased region" description="Basic and acidic residues" evidence="3">
    <location>
        <begin position="79"/>
        <end position="91"/>
    </location>
</feature>
<organism evidence="6 7">
    <name type="scientific">Nocardioides euryhalodurans</name>
    <dbReference type="NCBI Taxonomy" id="2518370"/>
    <lineage>
        <taxon>Bacteria</taxon>
        <taxon>Bacillati</taxon>
        <taxon>Actinomycetota</taxon>
        <taxon>Actinomycetes</taxon>
        <taxon>Propionibacteriales</taxon>
        <taxon>Nocardioidaceae</taxon>
        <taxon>Nocardioides</taxon>
    </lineage>
</organism>
<dbReference type="EMBL" id="CP038267">
    <property type="protein sequence ID" value="QBR91942.1"/>
    <property type="molecule type" value="Genomic_DNA"/>
</dbReference>
<accession>A0A4V1BDQ5</accession>
<feature type="domain" description="Glycosyl transferase family 1" evidence="4">
    <location>
        <begin position="214"/>
        <end position="370"/>
    </location>
</feature>
<sequence length="420" mass="47323">MNPRPTRRRKVTFLTFNAFGIGGVARVVANVASAMADHHDVEILSMLKSNPESTFPIDERVAVTTLFDATKAGKKWRANHPDDPRAQEAERPPVTPLLERDTRLNALAERRLMERLADTDADVIISSRPSLHRMALDMARPGVPIVGWEHLNFATRYEGRHMGRMLDAVVPELDAWVTLTVEDEEDYLRHLGERAPLTRTIRNSSGMVGAATRPPRDSKIVVGAGRLQERKGFDRAIEAWQPLVERFPDWQFHIYGHGPDQAELQRQIDDAGLHDIIKMMGYTSEIERVLAEAELFLLSSRAEGFGMVLVEAMSQGTPAVSFDCPRGPSEIITTGRNGEIVPDGDIPGLTDALARVMGDDELRRRYGEQALVDSREYEMDHIVARWNELIDEVTRTGAVRRAARRVVTRPLRVLRRRRHG</sequence>
<feature type="domain" description="Glycosyltransferase subfamily 4-like N-terminal" evidence="5">
    <location>
        <begin position="21"/>
        <end position="194"/>
    </location>
</feature>
<dbReference type="Pfam" id="PF13439">
    <property type="entry name" value="Glyco_transf_4"/>
    <property type="match status" value="1"/>
</dbReference>